<dbReference type="KEGG" id="vih:AB0763_13525"/>
<evidence type="ECO:0000313" key="3">
    <source>
        <dbReference type="EMBL" id="XDK26804.1"/>
    </source>
</evidence>
<dbReference type="AlphaFoldDB" id="A0AB39HJD0"/>
<dbReference type="PROSITE" id="PS50405">
    <property type="entry name" value="GST_CTER"/>
    <property type="match status" value="1"/>
</dbReference>
<gene>
    <name evidence="3" type="ORF">AB0763_13525</name>
</gene>
<dbReference type="SUPFAM" id="SSF47616">
    <property type="entry name" value="GST C-terminal domain-like"/>
    <property type="match status" value="1"/>
</dbReference>
<sequence length="205" mass="23579">MKLYENSATPSCRRVNLFLAELGETFDIERIHVDARAGENLTSEFKAKSLNAKIPTLELYNGDSLCESTAICRYFAELAGQTDLFGRTAYQKAKVEMWQRLLELEGITMAFQAFRHLTATFSDRENCLPEWGEEAKLRLEQFWPKLDAQLAEHHYVIGDEFTIADISAIVLVEFAMRTQEFDPSEKTPNIDRWFDIVKQRPAMQG</sequence>
<evidence type="ECO:0000259" key="1">
    <source>
        <dbReference type="PROSITE" id="PS50404"/>
    </source>
</evidence>
<dbReference type="InterPro" id="IPR004046">
    <property type="entry name" value="GST_C"/>
</dbReference>
<dbReference type="InterPro" id="IPR040079">
    <property type="entry name" value="Glutathione_S-Trfase"/>
</dbReference>
<evidence type="ECO:0000259" key="2">
    <source>
        <dbReference type="PROSITE" id="PS50405"/>
    </source>
</evidence>
<dbReference type="InterPro" id="IPR004045">
    <property type="entry name" value="Glutathione_S-Trfase_N"/>
</dbReference>
<dbReference type="InterPro" id="IPR036282">
    <property type="entry name" value="Glutathione-S-Trfase_C_sf"/>
</dbReference>
<dbReference type="SFLD" id="SFLDG00358">
    <property type="entry name" value="Main_(cytGST)"/>
    <property type="match status" value="1"/>
</dbReference>
<dbReference type="SFLD" id="SFLDS00019">
    <property type="entry name" value="Glutathione_Transferase_(cytos"/>
    <property type="match status" value="1"/>
</dbReference>
<dbReference type="Gene3D" id="1.20.1050.10">
    <property type="match status" value="1"/>
</dbReference>
<reference evidence="3" key="1">
    <citation type="submission" date="2024-07" db="EMBL/GenBank/DDBJ databases">
        <title>Genome Analysis of a Potential Novel Vibrio Species Secreting pH- and Thermo-stable Alginate Lyase and its Application in Producing Alginate Oligosaccharides.</title>
        <authorList>
            <person name="Huang H."/>
            <person name="Bao K."/>
        </authorList>
    </citation>
    <scope>NUCLEOTIDE SEQUENCE</scope>
    <source>
        <strain evidence="3">HB236076</strain>
        <plasmid evidence="3">p-HB236076</plasmid>
    </source>
</reference>
<keyword evidence="3" id="KW-0614">Plasmid</keyword>
<dbReference type="Gene3D" id="3.40.30.10">
    <property type="entry name" value="Glutaredoxin"/>
    <property type="match status" value="1"/>
</dbReference>
<dbReference type="PANTHER" id="PTHR44051">
    <property type="entry name" value="GLUTATHIONE S-TRANSFERASE-RELATED"/>
    <property type="match status" value="1"/>
</dbReference>
<dbReference type="InterPro" id="IPR036249">
    <property type="entry name" value="Thioredoxin-like_sf"/>
</dbReference>
<feature type="domain" description="GST N-terminal" evidence="1">
    <location>
        <begin position="1"/>
        <end position="83"/>
    </location>
</feature>
<geneLocation type="plasmid" evidence="3">
    <name>p-HB236076</name>
</geneLocation>
<name>A0AB39HJD0_9VIBR</name>
<dbReference type="RefSeq" id="WP_306099718.1">
    <property type="nucleotide sequence ID" value="NZ_CP162602.1"/>
</dbReference>
<dbReference type="PROSITE" id="PS50404">
    <property type="entry name" value="GST_NTER"/>
    <property type="match status" value="1"/>
</dbReference>
<protein>
    <submittedName>
        <fullName evidence="3">Glutathione S-transferase N-terminal domain-containing protein</fullName>
    </submittedName>
</protein>
<feature type="domain" description="GST C-terminal" evidence="2">
    <location>
        <begin position="88"/>
        <end position="205"/>
    </location>
</feature>
<accession>A0AB39HJD0</accession>
<dbReference type="InterPro" id="IPR010987">
    <property type="entry name" value="Glutathione-S-Trfase_C-like"/>
</dbReference>
<proteinExistence type="predicted"/>
<dbReference type="Pfam" id="PF13409">
    <property type="entry name" value="GST_N_2"/>
    <property type="match status" value="1"/>
</dbReference>
<dbReference type="SUPFAM" id="SSF52833">
    <property type="entry name" value="Thioredoxin-like"/>
    <property type="match status" value="1"/>
</dbReference>
<dbReference type="PANTHER" id="PTHR44051:SF8">
    <property type="entry name" value="GLUTATHIONE S-TRANSFERASE GSTA"/>
    <property type="match status" value="1"/>
</dbReference>
<organism evidence="3">
    <name type="scientific">Vibrio sp. HB236076</name>
    <dbReference type="NCBI Taxonomy" id="3232307"/>
    <lineage>
        <taxon>Bacteria</taxon>
        <taxon>Pseudomonadati</taxon>
        <taxon>Pseudomonadota</taxon>
        <taxon>Gammaproteobacteria</taxon>
        <taxon>Vibrionales</taxon>
        <taxon>Vibrionaceae</taxon>
        <taxon>Vibrio</taxon>
    </lineage>
</organism>
<dbReference type="Pfam" id="PF00043">
    <property type="entry name" value="GST_C"/>
    <property type="match status" value="1"/>
</dbReference>
<dbReference type="EMBL" id="CP162602">
    <property type="protein sequence ID" value="XDK26804.1"/>
    <property type="molecule type" value="Genomic_DNA"/>
</dbReference>